<dbReference type="EMBL" id="JAKKDV010000001">
    <property type="protein sequence ID" value="MCF7559701.1"/>
    <property type="molecule type" value="Genomic_DNA"/>
</dbReference>
<feature type="domain" description="DUF3857" evidence="1">
    <location>
        <begin position="72"/>
        <end position="212"/>
    </location>
</feature>
<gene>
    <name evidence="2" type="ORF">L3X39_03555</name>
</gene>
<evidence type="ECO:0000313" key="2">
    <source>
        <dbReference type="EMBL" id="MCF7559701.1"/>
    </source>
</evidence>
<evidence type="ECO:0000259" key="1">
    <source>
        <dbReference type="Pfam" id="PF12969"/>
    </source>
</evidence>
<dbReference type="Gene3D" id="2.60.40.3140">
    <property type="match status" value="1"/>
</dbReference>
<protein>
    <submittedName>
        <fullName evidence="2">DUF3857 domain-containing protein</fullName>
    </submittedName>
</protein>
<dbReference type="RefSeq" id="WP_237230368.1">
    <property type="nucleotide sequence ID" value="NZ_JAKKDV010000001.1"/>
</dbReference>
<evidence type="ECO:0000313" key="3">
    <source>
        <dbReference type="Proteomes" id="UP001200022"/>
    </source>
</evidence>
<dbReference type="Proteomes" id="UP001200022">
    <property type="component" value="Unassembled WGS sequence"/>
</dbReference>
<organism evidence="2 3">
    <name type="scientific">Flaviramulus multivorans</name>
    <dbReference type="NCBI Taxonomy" id="1304750"/>
    <lineage>
        <taxon>Bacteria</taxon>
        <taxon>Pseudomonadati</taxon>
        <taxon>Bacteroidota</taxon>
        <taxon>Flavobacteriia</taxon>
        <taxon>Flavobacteriales</taxon>
        <taxon>Flavobacteriaceae</taxon>
        <taxon>Flaviramulus</taxon>
    </lineage>
</organism>
<sequence>MLKAKFILVFILFTQLAFTQKELPFYTSYSWDKNPSYSMTEDVEDPIIALKDKILTEFYFQEEGLVEYFLEHRVLWLNSDDKIESYNKIYLPYTATSELKVNKARVIKKNGEIVELDDSKILTAQDEETGQNYKYFAFEGIEKGSFIEYYYVVRRYPRYKGNKITFQTDYKKNNVEFDLYSPNNLIFEFKTYNDTPDIKQDTLSENKLHWQLHIDSINSLNKEDLSAYNASKKAVVYKLDKNTADNSKDISSYGKVAQNIYSYYYEELNGKTQNLLNKFVLEATNGKDLNEEEALIRKLEFFIKSNVYITKDDSDSFKDLNNILDKKIANETGILKLYLTLFKSLNIKHEIVITSDRQDLKFDKDFEANNFLTDFLIYFNKSKKYLSPHELDSRYGFPPAFLTNNYGLFIKEVKVGDFVSGLGKIKYIKSIEADKTVDRMIIDVDFDKDNISNCSVKLDRSMAGYYAMYFQPYMHLIKDKDRDDLIEGFAKNINENIDITNKQVLNDDPELFGVKPIQFKIDFNTEALSEKAGNKYLFKAGELIGEQMQLYQEKERILPVENEFTRSYYRTINIKIPEGYKIANLDDINIKNYFTKNGEELLIFHSYYELSGNDLVITADEHYRENIIETENYEDYRTVINSAADFNKLVLVFEPI</sequence>
<name>A0ABS9IGR1_9FLAO</name>
<keyword evidence="3" id="KW-1185">Reference proteome</keyword>
<accession>A0ABS9IGR1</accession>
<dbReference type="InterPro" id="IPR024618">
    <property type="entry name" value="DUF3857"/>
</dbReference>
<reference evidence="2 3" key="1">
    <citation type="submission" date="2022-01" db="EMBL/GenBank/DDBJ databases">
        <title>Draft genome sequence of Sabulilitoribacter multivorans KCTC 32326.</title>
        <authorList>
            <person name="Oh J.-S."/>
        </authorList>
    </citation>
    <scope>NUCLEOTIDE SEQUENCE [LARGE SCALE GENOMIC DNA]</scope>
    <source>
        <strain evidence="2 3">M-M16</strain>
    </source>
</reference>
<proteinExistence type="predicted"/>
<comment type="caution">
    <text evidence="2">The sequence shown here is derived from an EMBL/GenBank/DDBJ whole genome shotgun (WGS) entry which is preliminary data.</text>
</comment>
<dbReference type="Gene3D" id="2.60.120.1130">
    <property type="match status" value="1"/>
</dbReference>
<dbReference type="Pfam" id="PF12969">
    <property type="entry name" value="DUF3857"/>
    <property type="match status" value="1"/>
</dbReference>